<proteinExistence type="predicted"/>
<dbReference type="OrthoDB" id="10545527at2759"/>
<name>A0A0L6VMC7_9BASI</name>
<keyword evidence="2" id="KW-1185">Reference proteome</keyword>
<dbReference type="AlphaFoldDB" id="A0A0L6VMC7"/>
<protein>
    <submittedName>
        <fullName evidence="1">Uncharacterized protein</fullName>
    </submittedName>
</protein>
<feature type="non-terminal residue" evidence="1">
    <location>
        <position position="144"/>
    </location>
</feature>
<feature type="non-terminal residue" evidence="1">
    <location>
        <position position="1"/>
    </location>
</feature>
<reference evidence="1 2" key="1">
    <citation type="submission" date="2015-08" db="EMBL/GenBank/DDBJ databases">
        <title>Next Generation Sequencing and Analysis of the Genome of Puccinia sorghi L Schw, the Causal Agent of Maize Common Rust.</title>
        <authorList>
            <person name="Rochi L."/>
            <person name="Burguener G."/>
            <person name="Darino M."/>
            <person name="Turjanski A."/>
            <person name="Kreff E."/>
            <person name="Dieguez M.J."/>
            <person name="Sacco F."/>
        </authorList>
    </citation>
    <scope>NUCLEOTIDE SEQUENCE [LARGE SCALE GENOMIC DNA]</scope>
    <source>
        <strain evidence="1 2">RO10H11247</strain>
    </source>
</reference>
<dbReference type="VEuPathDB" id="FungiDB:VP01_13501g1"/>
<dbReference type="EMBL" id="LAVV01003890">
    <property type="protein sequence ID" value="KNZ61839.1"/>
    <property type="molecule type" value="Genomic_DNA"/>
</dbReference>
<evidence type="ECO:0000313" key="1">
    <source>
        <dbReference type="EMBL" id="KNZ61839.1"/>
    </source>
</evidence>
<gene>
    <name evidence="1" type="ORF">VP01_13501g1</name>
</gene>
<comment type="caution">
    <text evidence="1">The sequence shown here is derived from an EMBL/GenBank/DDBJ whole genome shotgun (WGS) entry which is preliminary data.</text>
</comment>
<sequence length="144" mass="16652">KQKLILPEEFEEEDLDPYFLDDHPDNYTHLSERAKKTLKNTNHHSQLFYLKSNPFLITLSKMIKSTPFSIDICTFSHSNDSILTKDGSRKTVLVLVSFHPLSQKDSTFDCLDKLIEDLYIMSNHRSTLKNKNKISGRMSGIGFQ</sequence>
<organism evidence="1 2">
    <name type="scientific">Puccinia sorghi</name>
    <dbReference type="NCBI Taxonomy" id="27349"/>
    <lineage>
        <taxon>Eukaryota</taxon>
        <taxon>Fungi</taxon>
        <taxon>Dikarya</taxon>
        <taxon>Basidiomycota</taxon>
        <taxon>Pucciniomycotina</taxon>
        <taxon>Pucciniomycetes</taxon>
        <taxon>Pucciniales</taxon>
        <taxon>Pucciniaceae</taxon>
        <taxon>Puccinia</taxon>
    </lineage>
</organism>
<accession>A0A0L6VMC7</accession>
<evidence type="ECO:0000313" key="2">
    <source>
        <dbReference type="Proteomes" id="UP000037035"/>
    </source>
</evidence>
<dbReference type="Proteomes" id="UP000037035">
    <property type="component" value="Unassembled WGS sequence"/>
</dbReference>